<keyword evidence="4" id="KW-0963">Cytoplasm</keyword>
<evidence type="ECO:0000256" key="11">
    <source>
        <dbReference type="ARBA" id="ARBA00041183"/>
    </source>
</evidence>
<dbReference type="Proteomes" id="UP000580681">
    <property type="component" value="Unassembled WGS sequence"/>
</dbReference>
<dbReference type="SMART" id="SM00454">
    <property type="entry name" value="SAM"/>
    <property type="match status" value="1"/>
</dbReference>
<evidence type="ECO:0000313" key="15">
    <source>
        <dbReference type="EMBL" id="NWR23600.1"/>
    </source>
</evidence>
<keyword evidence="7" id="KW-0810">Translation regulation</keyword>
<dbReference type="GO" id="GO:0000289">
    <property type="term" value="P:nuclear-transcribed mRNA poly(A) tail shortening"/>
    <property type="evidence" value="ECO:0007669"/>
    <property type="project" value="TreeGrafter"/>
</dbReference>
<dbReference type="InterPro" id="IPR001660">
    <property type="entry name" value="SAM"/>
</dbReference>
<feature type="region of interest" description="Disordered" evidence="13">
    <location>
        <begin position="92"/>
        <end position="169"/>
    </location>
</feature>
<keyword evidence="6" id="KW-0771">Synaptosome</keyword>
<protein>
    <recommendedName>
        <fullName evidence="11">Protein Smaug homolog 1</fullName>
    </recommendedName>
    <alternativeName>
        <fullName evidence="12">Sterile alpha motif domain-containing protein 4A</fullName>
    </alternativeName>
</protein>
<evidence type="ECO:0000256" key="10">
    <source>
        <dbReference type="ARBA" id="ARBA00034102"/>
    </source>
</evidence>
<dbReference type="PANTHER" id="PTHR12515">
    <property type="entry name" value="STERILE ALPHA MOTIF DOMAIN CONTAINING PROTEIN 4-RELATED"/>
    <property type="match status" value="1"/>
</dbReference>
<dbReference type="AlphaFoldDB" id="A0A7K4VN12"/>
<accession>A0A7K4VN12</accession>
<evidence type="ECO:0000256" key="1">
    <source>
        <dbReference type="ARBA" id="ARBA00004279"/>
    </source>
</evidence>
<evidence type="ECO:0000256" key="7">
    <source>
        <dbReference type="ARBA" id="ARBA00022845"/>
    </source>
</evidence>
<dbReference type="EMBL" id="VYZJ01001348">
    <property type="protein sequence ID" value="NWR23600.1"/>
    <property type="molecule type" value="Genomic_DNA"/>
</dbReference>
<evidence type="ECO:0000256" key="13">
    <source>
        <dbReference type="SAM" id="MobiDB-lite"/>
    </source>
</evidence>
<organism evidence="15 16">
    <name type="scientific">Emberiza fucata</name>
    <dbReference type="NCBI Taxonomy" id="337179"/>
    <lineage>
        <taxon>Eukaryota</taxon>
        <taxon>Metazoa</taxon>
        <taxon>Chordata</taxon>
        <taxon>Craniata</taxon>
        <taxon>Vertebrata</taxon>
        <taxon>Euteleostomi</taxon>
        <taxon>Archelosauria</taxon>
        <taxon>Archosauria</taxon>
        <taxon>Dinosauria</taxon>
        <taxon>Saurischia</taxon>
        <taxon>Theropoda</taxon>
        <taxon>Coelurosauria</taxon>
        <taxon>Aves</taxon>
        <taxon>Neognathae</taxon>
        <taxon>Neoaves</taxon>
        <taxon>Telluraves</taxon>
        <taxon>Australaves</taxon>
        <taxon>Passeriformes</taxon>
        <taxon>Passeroidea</taxon>
        <taxon>Fringillidae</taxon>
        <taxon>Emberizinae</taxon>
        <taxon>Emberizini</taxon>
        <taxon>Emberiza</taxon>
    </lineage>
</organism>
<evidence type="ECO:0000259" key="14">
    <source>
        <dbReference type="SMART" id="SM00454"/>
    </source>
</evidence>
<feature type="non-terminal residue" evidence="15">
    <location>
        <position position="1"/>
    </location>
</feature>
<evidence type="ECO:0000256" key="5">
    <source>
        <dbReference type="ARBA" id="ARBA00022491"/>
    </source>
</evidence>
<feature type="domain" description="SAM" evidence="14">
    <location>
        <begin position="1"/>
        <end position="57"/>
    </location>
</feature>
<dbReference type="InterPro" id="IPR050897">
    <property type="entry name" value="SMAUG/VTS1_RNA-bind"/>
</dbReference>
<dbReference type="GO" id="GO:0003729">
    <property type="term" value="F:mRNA binding"/>
    <property type="evidence" value="ECO:0007669"/>
    <property type="project" value="TreeGrafter"/>
</dbReference>
<evidence type="ECO:0000256" key="4">
    <source>
        <dbReference type="ARBA" id="ARBA00022490"/>
    </source>
</evidence>
<name>A0A7K4VN12_9EMBE</name>
<dbReference type="Gene3D" id="1.10.150.50">
    <property type="entry name" value="Transcription Factor, Ets-1"/>
    <property type="match status" value="1"/>
</dbReference>
<dbReference type="GO" id="GO:0000932">
    <property type="term" value="C:P-body"/>
    <property type="evidence" value="ECO:0007669"/>
    <property type="project" value="TreeGrafter"/>
</dbReference>
<feature type="compositionally biased region" description="Basic and acidic residues" evidence="13">
    <location>
        <begin position="119"/>
        <end position="130"/>
    </location>
</feature>
<evidence type="ECO:0000256" key="8">
    <source>
        <dbReference type="ARBA" id="ARBA00023018"/>
    </source>
</evidence>
<dbReference type="InterPro" id="IPR037093">
    <property type="entry name" value="PHAT_dom_sf"/>
</dbReference>
<comment type="subcellular location">
    <subcellularLocation>
        <location evidence="1">Cell projection</location>
        <location evidence="1">Dendrite</location>
    </subcellularLocation>
    <subcellularLocation>
        <location evidence="2">Cytoplasm</location>
    </subcellularLocation>
    <subcellularLocation>
        <location evidence="10">Synapse</location>
        <location evidence="10">Synaptosome</location>
    </subcellularLocation>
</comment>
<dbReference type="Gene3D" id="1.25.40.170">
    <property type="entry name" value="Smaug, PHAT domain"/>
    <property type="match status" value="1"/>
</dbReference>
<keyword evidence="8" id="KW-0770">Synapse</keyword>
<evidence type="ECO:0000256" key="3">
    <source>
        <dbReference type="ARBA" id="ARBA00008232"/>
    </source>
</evidence>
<feature type="non-terminal residue" evidence="15">
    <location>
        <position position="169"/>
    </location>
</feature>
<dbReference type="FunFam" id="1.25.40.170:FF:000002">
    <property type="entry name" value="Protein Smaug homolog 1 isoform 2"/>
    <property type="match status" value="1"/>
</dbReference>
<comment type="similarity">
    <text evidence="3">Belongs to the SMAUG family.</text>
</comment>
<dbReference type="FunFam" id="1.10.150.50:FF:000013">
    <property type="entry name" value="Protein Smaug homolog 1 isoform 2"/>
    <property type="match status" value="1"/>
</dbReference>
<proteinExistence type="inferred from homology"/>
<keyword evidence="16" id="KW-1185">Reference proteome</keyword>
<feature type="compositionally biased region" description="Basic and acidic residues" evidence="13">
    <location>
        <begin position="99"/>
        <end position="110"/>
    </location>
</feature>
<dbReference type="PANTHER" id="PTHR12515:SF8">
    <property type="entry name" value="PROTEIN SMAUG HOMOLOG 1"/>
    <property type="match status" value="1"/>
</dbReference>
<sequence>DVPAWLKSLRLHKYAALFSQMTYEEMMALTECQLEAQNVTKGARHKIVISIQKLKERQNLLKSLEGDILEGGNLRVPLQELHQMILTPIKAYSSQNSSTEEHSREVDSHHGHPSSLLGSDRDSQGSDCKDSAAAAGMQQHHLPGCEGESGGAPLPEGDLPGQFTRVMGK</sequence>
<dbReference type="GO" id="GO:0045202">
    <property type="term" value="C:synapse"/>
    <property type="evidence" value="ECO:0007669"/>
    <property type="project" value="UniProtKB-SubCell"/>
</dbReference>
<keyword evidence="9" id="KW-0966">Cell projection</keyword>
<gene>
    <name evidence="15" type="primary">Samd4a</name>
    <name evidence="15" type="ORF">EMBFUC_R11188</name>
</gene>
<dbReference type="InterPro" id="IPR013761">
    <property type="entry name" value="SAM/pointed_sf"/>
</dbReference>
<dbReference type="Pfam" id="PF00536">
    <property type="entry name" value="SAM_1"/>
    <property type="match status" value="1"/>
</dbReference>
<dbReference type="SUPFAM" id="SSF47769">
    <property type="entry name" value="SAM/Pointed domain"/>
    <property type="match status" value="1"/>
</dbReference>
<dbReference type="InterPro" id="IPR037634">
    <property type="entry name" value="Smaug_SAM"/>
</dbReference>
<evidence type="ECO:0000256" key="6">
    <source>
        <dbReference type="ARBA" id="ARBA00022599"/>
    </source>
</evidence>
<reference evidence="15 16" key="1">
    <citation type="submission" date="2019-09" db="EMBL/GenBank/DDBJ databases">
        <title>Bird 10,000 Genomes (B10K) Project - Family phase.</title>
        <authorList>
            <person name="Zhang G."/>
        </authorList>
    </citation>
    <scope>NUCLEOTIDE SEQUENCE [LARGE SCALE GENOMIC DNA]</scope>
    <source>
        <strain evidence="15">B10K-DU-015-11</strain>
        <tissue evidence="15">Mixed tissue sample</tissue>
    </source>
</reference>
<dbReference type="GO" id="GO:0030371">
    <property type="term" value="F:translation repressor activity"/>
    <property type="evidence" value="ECO:0007669"/>
    <property type="project" value="InterPro"/>
</dbReference>
<keyword evidence="5" id="KW-0678">Repressor</keyword>
<comment type="caution">
    <text evidence="15">The sequence shown here is derived from an EMBL/GenBank/DDBJ whole genome shotgun (WGS) entry which is preliminary data.</text>
</comment>
<evidence type="ECO:0000256" key="9">
    <source>
        <dbReference type="ARBA" id="ARBA00023273"/>
    </source>
</evidence>
<evidence type="ECO:0000256" key="2">
    <source>
        <dbReference type="ARBA" id="ARBA00004496"/>
    </source>
</evidence>
<dbReference type="GO" id="GO:0030425">
    <property type="term" value="C:dendrite"/>
    <property type="evidence" value="ECO:0007669"/>
    <property type="project" value="UniProtKB-SubCell"/>
</dbReference>
<evidence type="ECO:0000313" key="16">
    <source>
        <dbReference type="Proteomes" id="UP000580681"/>
    </source>
</evidence>
<evidence type="ECO:0000256" key="12">
    <source>
        <dbReference type="ARBA" id="ARBA00041298"/>
    </source>
</evidence>
<dbReference type="CDD" id="cd09557">
    <property type="entry name" value="SAM_Smaug"/>
    <property type="match status" value="1"/>
</dbReference>